<dbReference type="Pfam" id="PF21810">
    <property type="entry name" value="DUF6880"/>
    <property type="match status" value="2"/>
</dbReference>
<sequence>MARQTKAKLDRKGLTGLGLEKLVDILLEESAANKALKARLQTALAGETGPDEIARLIDKRLDAIDQATTRINRARARDLAGEFAALARNILSELGAADPQAAAERILRFLGLRFPVSARMATDNARLWKVFEDTELAALELIKTVGAEEQPLLVPHIERLRLRDRYGEHTGFLRALTGVVSGPAAKAWRKVLAEVLPSEPLKLGALDLLQSLALHQGDIDDFLALERQKPDNRRDTLAVASMLHEAGRHEDALEWVRERPRGVRLIPVNGVLASVGPDYGAHERRLLEAEILERLKRREDAQELRWREFAETLDPEVLKLYLSKLDDFAEFDELDRALALAKEHEDIYLALEFFVAWPRLDLAAAHVLRHSHDWEGRHYDDLAPAAEALAAKEPLAAVVLYRVLVEDILRRGIGMAYPHAGRYVGELARLMPNLPEGHGLSTHAAFLAELKRNHSKKYGFWSSVPGGLSAQS</sequence>
<evidence type="ECO:0000313" key="1">
    <source>
        <dbReference type="EMBL" id="THV34097.1"/>
    </source>
</evidence>
<accession>A0A4S8PS19</accession>
<gene>
    <name evidence="1" type="ORF">FAA86_16720</name>
</gene>
<dbReference type="InterPro" id="IPR049245">
    <property type="entry name" value="DUF6880"/>
</dbReference>
<protein>
    <submittedName>
        <fullName evidence="1">Uncharacterized protein</fullName>
    </submittedName>
</protein>
<reference evidence="1 2" key="1">
    <citation type="submission" date="2019-04" db="EMBL/GenBank/DDBJ databases">
        <title>genome sequence of strain W3.</title>
        <authorList>
            <person name="Gao J."/>
            <person name="Sun J."/>
        </authorList>
    </citation>
    <scope>NUCLEOTIDE SEQUENCE [LARGE SCALE GENOMIC DNA]</scope>
    <source>
        <strain evidence="1 2">W3</strain>
    </source>
</reference>
<dbReference type="EMBL" id="STGU01000009">
    <property type="protein sequence ID" value="THV34097.1"/>
    <property type="molecule type" value="Genomic_DNA"/>
</dbReference>
<name>A0A4S8PS19_9HYPH</name>
<dbReference type="RefSeq" id="WP_136542314.1">
    <property type="nucleotide sequence ID" value="NZ_STGU01000009.1"/>
</dbReference>
<dbReference type="Proteomes" id="UP000307378">
    <property type="component" value="Unassembled WGS sequence"/>
</dbReference>
<dbReference type="AlphaFoldDB" id="A0A4S8PS19"/>
<comment type="caution">
    <text evidence="1">The sequence shown here is derived from an EMBL/GenBank/DDBJ whole genome shotgun (WGS) entry which is preliminary data.</text>
</comment>
<proteinExistence type="predicted"/>
<evidence type="ECO:0000313" key="2">
    <source>
        <dbReference type="Proteomes" id="UP000307378"/>
    </source>
</evidence>
<organism evidence="1 2">
    <name type="scientific">Rhizobium rosettiformans W3</name>
    <dbReference type="NCBI Taxonomy" id="538378"/>
    <lineage>
        <taxon>Bacteria</taxon>
        <taxon>Pseudomonadati</taxon>
        <taxon>Pseudomonadota</taxon>
        <taxon>Alphaproteobacteria</taxon>
        <taxon>Hyphomicrobiales</taxon>
        <taxon>Rhizobiaceae</taxon>
        <taxon>Rhizobium/Agrobacterium group</taxon>
        <taxon>Rhizobium</taxon>
    </lineage>
</organism>